<dbReference type="InterPro" id="IPR025392">
    <property type="entry name" value="DUF4124"/>
</dbReference>
<dbReference type="InterPro" id="IPR023346">
    <property type="entry name" value="Lysozyme-like_dom_sf"/>
</dbReference>
<dbReference type="InterPro" id="IPR008258">
    <property type="entry name" value="Transglycosylase_SLT_dom_1"/>
</dbReference>
<evidence type="ECO:0000259" key="5">
    <source>
        <dbReference type="Pfam" id="PF13511"/>
    </source>
</evidence>
<dbReference type="KEGG" id="mbd:MEBOL_007993"/>
<keyword evidence="7" id="KW-1185">Reference proteome</keyword>
<feature type="chain" id="PRO_5012309708" evidence="3">
    <location>
        <begin position="25"/>
        <end position="232"/>
    </location>
</feature>
<dbReference type="Gene3D" id="1.10.530.10">
    <property type="match status" value="1"/>
</dbReference>
<feature type="signal peptide" evidence="3">
    <location>
        <begin position="1"/>
        <end position="24"/>
    </location>
</feature>
<proteinExistence type="inferred from homology"/>
<evidence type="ECO:0000256" key="2">
    <source>
        <dbReference type="SAM" id="MobiDB-lite"/>
    </source>
</evidence>
<dbReference type="PANTHER" id="PTHR37423">
    <property type="entry name" value="SOLUBLE LYTIC MUREIN TRANSGLYCOSYLASE-RELATED"/>
    <property type="match status" value="1"/>
</dbReference>
<dbReference type="SUPFAM" id="SSF53955">
    <property type="entry name" value="Lysozyme-like"/>
    <property type="match status" value="1"/>
</dbReference>
<feature type="domain" description="DUF4124" evidence="5">
    <location>
        <begin position="16"/>
        <end position="66"/>
    </location>
</feature>
<dbReference type="Pfam" id="PF01464">
    <property type="entry name" value="SLT"/>
    <property type="match status" value="1"/>
</dbReference>
<dbReference type="EMBL" id="CP022163">
    <property type="protein sequence ID" value="ATB34488.1"/>
    <property type="molecule type" value="Genomic_DNA"/>
</dbReference>
<evidence type="ECO:0000313" key="7">
    <source>
        <dbReference type="Proteomes" id="UP000217289"/>
    </source>
</evidence>
<sequence>MATMRVPPFLLLSASLLAPLGAQADGGIYRYVEKDGTIVYTNVPPAGSKKASKLKGTFSDAPAPTAPVRGRSRTPQEFEAHIVAASTRYRIPSALVRAIMHAESNFNTNALSNKGASGLMQLMPATASEMYVRDIFDSRDNIEGGVRYLRVLANLFEGDMVKMVAAYNAGPDAVRKYGGQVPPYAETQAYVRKVLQLYQHYKERERLTKDEPRETDSDADNARDGAGAEEPR</sequence>
<evidence type="ECO:0000256" key="1">
    <source>
        <dbReference type="ARBA" id="ARBA00007734"/>
    </source>
</evidence>
<evidence type="ECO:0000313" key="6">
    <source>
        <dbReference type="EMBL" id="ATB34488.1"/>
    </source>
</evidence>
<dbReference type="Pfam" id="PF13511">
    <property type="entry name" value="DUF4124"/>
    <property type="match status" value="1"/>
</dbReference>
<feature type="compositionally biased region" description="Basic and acidic residues" evidence="2">
    <location>
        <begin position="203"/>
        <end position="223"/>
    </location>
</feature>
<organism evidence="6 7">
    <name type="scientific">Melittangium boletus DSM 14713</name>
    <dbReference type="NCBI Taxonomy" id="1294270"/>
    <lineage>
        <taxon>Bacteria</taxon>
        <taxon>Pseudomonadati</taxon>
        <taxon>Myxococcota</taxon>
        <taxon>Myxococcia</taxon>
        <taxon>Myxococcales</taxon>
        <taxon>Cystobacterineae</taxon>
        <taxon>Archangiaceae</taxon>
        <taxon>Melittangium</taxon>
    </lineage>
</organism>
<feature type="domain" description="Transglycosylase SLT" evidence="4">
    <location>
        <begin position="83"/>
        <end position="181"/>
    </location>
</feature>
<reference evidence="6 7" key="1">
    <citation type="submission" date="2017-06" db="EMBL/GenBank/DDBJ databases">
        <authorList>
            <person name="Kim H.J."/>
            <person name="Triplett B.A."/>
        </authorList>
    </citation>
    <scope>NUCLEOTIDE SEQUENCE [LARGE SCALE GENOMIC DNA]</scope>
    <source>
        <strain evidence="6 7">DSM 14713</strain>
    </source>
</reference>
<gene>
    <name evidence="6" type="ORF">MEBOL_007993</name>
</gene>
<feature type="region of interest" description="Disordered" evidence="2">
    <location>
        <begin position="51"/>
        <end position="73"/>
    </location>
</feature>
<feature type="region of interest" description="Disordered" evidence="2">
    <location>
        <begin position="203"/>
        <end position="232"/>
    </location>
</feature>
<name>A0A250IT93_9BACT</name>
<accession>A0A250IT93</accession>
<keyword evidence="3" id="KW-0732">Signal</keyword>
<evidence type="ECO:0000256" key="3">
    <source>
        <dbReference type="SAM" id="SignalP"/>
    </source>
</evidence>
<evidence type="ECO:0000259" key="4">
    <source>
        <dbReference type="Pfam" id="PF01464"/>
    </source>
</evidence>
<dbReference type="PANTHER" id="PTHR37423:SF2">
    <property type="entry name" value="MEMBRANE-BOUND LYTIC MUREIN TRANSGLYCOSYLASE C"/>
    <property type="match status" value="1"/>
</dbReference>
<comment type="similarity">
    <text evidence="1">Belongs to the transglycosylase Slt family.</text>
</comment>
<dbReference type="CDD" id="cd00254">
    <property type="entry name" value="LT-like"/>
    <property type="match status" value="1"/>
</dbReference>
<dbReference type="Proteomes" id="UP000217289">
    <property type="component" value="Chromosome"/>
</dbReference>
<protein>
    <submittedName>
        <fullName evidence="6">Lytic transglycosylase catalytic</fullName>
    </submittedName>
</protein>
<dbReference type="AlphaFoldDB" id="A0A250IT93"/>